<reference evidence="6" key="1">
    <citation type="submission" date="2020-10" db="EMBL/GenBank/DDBJ databases">
        <title>Unveiling of a novel bifunctional photoreceptor, Dualchrome1, isolated from a cosmopolitan green alga.</title>
        <authorList>
            <person name="Suzuki S."/>
            <person name="Kawachi M."/>
        </authorList>
    </citation>
    <scope>NUCLEOTIDE SEQUENCE</scope>
    <source>
        <strain evidence="6">NIES 2893</strain>
    </source>
</reference>
<comment type="caution">
    <text evidence="6">The sequence shown here is derived from an EMBL/GenBank/DDBJ whole genome shotgun (WGS) entry which is preliminary data.</text>
</comment>
<keyword evidence="2 5" id="KW-0812">Transmembrane</keyword>
<evidence type="ECO:0000313" key="6">
    <source>
        <dbReference type="EMBL" id="GHP05996.1"/>
    </source>
</evidence>
<dbReference type="InterPro" id="IPR023271">
    <property type="entry name" value="Aquaporin-like"/>
</dbReference>
<dbReference type="GO" id="GO:0016020">
    <property type="term" value="C:membrane"/>
    <property type="evidence" value="ECO:0007669"/>
    <property type="project" value="UniProtKB-SubCell"/>
</dbReference>
<dbReference type="AlphaFoldDB" id="A0A830HF89"/>
<dbReference type="EMBL" id="BNJQ01000011">
    <property type="protein sequence ID" value="GHP05996.1"/>
    <property type="molecule type" value="Genomic_DNA"/>
</dbReference>
<name>A0A830HF89_9CHLO</name>
<evidence type="ECO:0000256" key="2">
    <source>
        <dbReference type="ARBA" id="ARBA00022692"/>
    </source>
</evidence>
<proteinExistence type="predicted"/>
<evidence type="ECO:0000313" key="7">
    <source>
        <dbReference type="Proteomes" id="UP000660262"/>
    </source>
</evidence>
<gene>
    <name evidence="6" type="ORF">PPROV_000474300</name>
</gene>
<keyword evidence="3 5" id="KW-1133">Transmembrane helix</keyword>
<evidence type="ECO:0000256" key="3">
    <source>
        <dbReference type="ARBA" id="ARBA00022989"/>
    </source>
</evidence>
<feature type="transmembrane region" description="Helical" evidence="5">
    <location>
        <begin position="204"/>
        <end position="222"/>
    </location>
</feature>
<comment type="subcellular location">
    <subcellularLocation>
        <location evidence="1">Membrane</location>
        <topology evidence="1">Multi-pass membrane protein</topology>
    </subcellularLocation>
</comment>
<evidence type="ECO:0000256" key="1">
    <source>
        <dbReference type="ARBA" id="ARBA00004141"/>
    </source>
</evidence>
<organism evidence="6 7">
    <name type="scientific">Pycnococcus provasolii</name>
    <dbReference type="NCBI Taxonomy" id="41880"/>
    <lineage>
        <taxon>Eukaryota</taxon>
        <taxon>Viridiplantae</taxon>
        <taxon>Chlorophyta</taxon>
        <taxon>Pseudoscourfieldiophyceae</taxon>
        <taxon>Pseudoscourfieldiales</taxon>
        <taxon>Pycnococcaceae</taxon>
        <taxon>Pycnococcus</taxon>
    </lineage>
</organism>
<dbReference type="Proteomes" id="UP000660262">
    <property type="component" value="Unassembled WGS sequence"/>
</dbReference>
<sequence length="275" mass="28868">MAPPVLSSVMFQETFWSSLSAFLLCGSVHFSKLVMPHVATLTNTYTPEFAYLVDSTNTLLLTLFVLLVLLALPPFAGRAHYNPCVTIFNLFGGACTIDQAILRLFGQAAGATVAVYGLGKFIALFPKELEGVPLAAPKIATGVDFQTAVMVEAGVAATVIFANGLIDMMGLLPTPLKQVAGAAVYIGVLVAEQGKYTGSIMNPLTVMALIAHELGGYAPLALDELRIAEHLAPYALGAFAGSAALGVVMRILGLVPGQSARRNVQSARGGKQKMN</sequence>
<evidence type="ECO:0008006" key="8">
    <source>
        <dbReference type="Google" id="ProtNLM"/>
    </source>
</evidence>
<evidence type="ECO:0000256" key="5">
    <source>
        <dbReference type="SAM" id="Phobius"/>
    </source>
</evidence>
<keyword evidence="7" id="KW-1185">Reference proteome</keyword>
<dbReference type="SUPFAM" id="SSF81338">
    <property type="entry name" value="Aquaporin-like"/>
    <property type="match status" value="1"/>
</dbReference>
<protein>
    <recommendedName>
        <fullName evidence="8">Aquaporin</fullName>
    </recommendedName>
</protein>
<keyword evidence="4 5" id="KW-0472">Membrane</keyword>
<feature type="transmembrane region" description="Helical" evidence="5">
    <location>
        <begin position="234"/>
        <end position="255"/>
    </location>
</feature>
<evidence type="ECO:0000256" key="4">
    <source>
        <dbReference type="ARBA" id="ARBA00023136"/>
    </source>
</evidence>
<accession>A0A830HF89</accession>
<feature type="transmembrane region" description="Helical" evidence="5">
    <location>
        <begin position="49"/>
        <end position="72"/>
    </location>
</feature>
<dbReference type="Gene3D" id="1.20.1080.10">
    <property type="entry name" value="Glycerol uptake facilitator protein"/>
    <property type="match status" value="1"/>
</dbReference>